<accession>A0A939DA78</accession>
<dbReference type="InterPro" id="IPR015424">
    <property type="entry name" value="PyrdxlP-dep_Trfase"/>
</dbReference>
<dbReference type="AlphaFoldDB" id="A0A939DA78"/>
<keyword evidence="2" id="KW-1185">Reference proteome</keyword>
<evidence type="ECO:0008006" key="3">
    <source>
        <dbReference type="Google" id="ProtNLM"/>
    </source>
</evidence>
<comment type="caution">
    <text evidence="1">The sequence shown here is derived from an EMBL/GenBank/DDBJ whole genome shotgun (WGS) entry which is preliminary data.</text>
</comment>
<dbReference type="Proteomes" id="UP000664545">
    <property type="component" value="Unassembled WGS sequence"/>
</dbReference>
<reference evidence="1" key="1">
    <citation type="submission" date="2021-02" db="EMBL/GenBank/DDBJ databases">
        <title>Abyssanaerobacter marinus gen.nov., sp., nov, anaerobic bacterium isolated from the Onnuri vent field of Indian Ocean and suggestion of Mogibacteriaceae fam. nov., and proposal of reclassification of ambiguous this family's genus member.</title>
        <authorList>
            <person name="Kim Y.J."/>
            <person name="Yang J.-A."/>
        </authorList>
    </citation>
    <scope>NUCLEOTIDE SEQUENCE</scope>
    <source>
        <strain evidence="1">DSM 2634</strain>
    </source>
</reference>
<sequence length="322" mass="37849">MKEIGGYFELSNVGVLPYYRESVELNLGRSCLKYIIRFKNIKKLYIPYYICDVVTKAVQEERCEIEFYHINNNLLPSFNKKLADGEWLYIVNYFGQVDNETIRLFKDKYKSIIVDNAQAFFTEPEKNVDTIYTCRKFFGVPDGAYLITDQIEDSVLPRDKSANRISHILGRLENTASEYFQLYQENEEALQNVPLRMISLLTKTLLGNLDYKQIKERREKNFSYLHKNLDPINCLKVKEVPGPYMYPLLLKNGGEDLKKTLIKENIYVPTLWPNILKLCKVDSFEWKLTKNLACIPCDQRYDFKEMDIIIKTIKKYNGGLLR</sequence>
<organism evidence="1 2">
    <name type="scientific">Clostridium aminobutyricum</name>
    <dbReference type="NCBI Taxonomy" id="33953"/>
    <lineage>
        <taxon>Bacteria</taxon>
        <taxon>Bacillati</taxon>
        <taxon>Bacillota</taxon>
        <taxon>Clostridia</taxon>
        <taxon>Eubacteriales</taxon>
        <taxon>Clostridiaceae</taxon>
        <taxon>Clostridium</taxon>
    </lineage>
</organism>
<dbReference type="InterPro" id="IPR015422">
    <property type="entry name" value="PyrdxlP-dep_Trfase_small"/>
</dbReference>
<proteinExistence type="predicted"/>
<dbReference type="RefSeq" id="WP_206582919.1">
    <property type="nucleotide sequence ID" value="NZ_JAFJZZ010000006.1"/>
</dbReference>
<evidence type="ECO:0000313" key="2">
    <source>
        <dbReference type="Proteomes" id="UP000664545"/>
    </source>
</evidence>
<evidence type="ECO:0000313" key="1">
    <source>
        <dbReference type="EMBL" id="MBN7774076.1"/>
    </source>
</evidence>
<dbReference type="EMBL" id="JAFJZZ010000006">
    <property type="protein sequence ID" value="MBN7774076.1"/>
    <property type="molecule type" value="Genomic_DNA"/>
</dbReference>
<dbReference type="SUPFAM" id="SSF53383">
    <property type="entry name" value="PLP-dependent transferases"/>
    <property type="match status" value="1"/>
</dbReference>
<name>A0A939DA78_CLOAM</name>
<dbReference type="Gene3D" id="3.90.1150.10">
    <property type="entry name" value="Aspartate Aminotransferase, domain 1"/>
    <property type="match status" value="1"/>
</dbReference>
<gene>
    <name evidence="1" type="ORF">JYB65_11940</name>
</gene>
<protein>
    <recommendedName>
        <fullName evidence="3">DegT/DnrJ/EryC1/StrS aminotransferase family protein</fullName>
    </recommendedName>
</protein>